<gene>
    <name evidence="8" type="ORF">ATL42_0534</name>
</gene>
<organism evidence="8 9">
    <name type="scientific">Sanguibacter antarcticus</name>
    <dbReference type="NCBI Taxonomy" id="372484"/>
    <lineage>
        <taxon>Bacteria</taxon>
        <taxon>Bacillati</taxon>
        <taxon>Actinomycetota</taxon>
        <taxon>Actinomycetes</taxon>
        <taxon>Micrococcales</taxon>
        <taxon>Sanguibacteraceae</taxon>
        <taxon>Sanguibacter</taxon>
    </lineage>
</organism>
<protein>
    <submittedName>
        <fullName evidence="8">Integral membrane protein</fullName>
    </submittedName>
</protein>
<evidence type="ECO:0000256" key="2">
    <source>
        <dbReference type="ARBA" id="ARBA00022475"/>
    </source>
</evidence>
<keyword evidence="4 6" id="KW-1133">Transmembrane helix</keyword>
<dbReference type="PANTHER" id="PTHR40077">
    <property type="entry name" value="MEMBRANE PROTEIN-RELATED"/>
    <property type="match status" value="1"/>
</dbReference>
<evidence type="ECO:0000259" key="7">
    <source>
        <dbReference type="Pfam" id="PF12823"/>
    </source>
</evidence>
<keyword evidence="2" id="KW-1003">Cell membrane</keyword>
<dbReference type="AlphaFoldDB" id="A0A2A9E3B4"/>
<name>A0A2A9E3B4_9MICO</name>
<keyword evidence="9" id="KW-1185">Reference proteome</keyword>
<evidence type="ECO:0000256" key="5">
    <source>
        <dbReference type="ARBA" id="ARBA00023136"/>
    </source>
</evidence>
<evidence type="ECO:0000313" key="9">
    <source>
        <dbReference type="Proteomes" id="UP000225548"/>
    </source>
</evidence>
<feature type="transmembrane region" description="Helical" evidence="6">
    <location>
        <begin position="47"/>
        <end position="65"/>
    </location>
</feature>
<dbReference type="Proteomes" id="UP000225548">
    <property type="component" value="Unassembled WGS sequence"/>
</dbReference>
<evidence type="ECO:0000256" key="1">
    <source>
        <dbReference type="ARBA" id="ARBA00004651"/>
    </source>
</evidence>
<dbReference type="RefSeq" id="WP_245862029.1">
    <property type="nucleotide sequence ID" value="NZ_PDJG01000001.1"/>
</dbReference>
<keyword evidence="3 6" id="KW-0812">Transmembrane</keyword>
<reference evidence="8 9" key="1">
    <citation type="submission" date="2017-10" db="EMBL/GenBank/DDBJ databases">
        <title>Sequencing the genomes of 1000 actinobacteria strains.</title>
        <authorList>
            <person name="Klenk H.-P."/>
        </authorList>
    </citation>
    <scope>NUCLEOTIDE SEQUENCE [LARGE SCALE GENOMIC DNA]</scope>
    <source>
        <strain evidence="8 9">DSM 18966</strain>
    </source>
</reference>
<dbReference type="PANTHER" id="PTHR40077:SF1">
    <property type="entry name" value="MEMBRANE PROTEIN"/>
    <property type="match status" value="1"/>
</dbReference>
<dbReference type="GO" id="GO:0005886">
    <property type="term" value="C:plasma membrane"/>
    <property type="evidence" value="ECO:0007669"/>
    <property type="project" value="UniProtKB-SubCell"/>
</dbReference>
<proteinExistence type="predicted"/>
<evidence type="ECO:0000256" key="4">
    <source>
        <dbReference type="ARBA" id="ARBA00022989"/>
    </source>
</evidence>
<evidence type="ECO:0000313" key="8">
    <source>
        <dbReference type="EMBL" id="PFG32690.1"/>
    </source>
</evidence>
<evidence type="ECO:0000256" key="3">
    <source>
        <dbReference type="ARBA" id="ARBA00022692"/>
    </source>
</evidence>
<comment type="caution">
    <text evidence="8">The sequence shown here is derived from an EMBL/GenBank/DDBJ whole genome shotgun (WGS) entry which is preliminary data.</text>
</comment>
<comment type="subcellular location">
    <subcellularLocation>
        <location evidence="1">Cell membrane</location>
        <topology evidence="1">Multi-pass membrane protein</topology>
    </subcellularLocation>
</comment>
<accession>A0A2A9E3B4</accession>
<sequence>MPQSLTPQRTFRAVAVAETVTWTLLIAAMIIKYGLDGGDLPVRVAGSVHGFVFLSYAVTAVVVALNQRWSVPVTAVGVLSAIVPYMTVPFERTVERRGMLEGVWRTSTTDDPRDHTLVGRLLRWMLVHPALFAALLLVVVTVVMTVLLALGPPGEWRSHAA</sequence>
<dbReference type="Pfam" id="PF12823">
    <property type="entry name" value="DUF3817"/>
    <property type="match status" value="1"/>
</dbReference>
<feature type="transmembrane region" description="Helical" evidence="6">
    <location>
        <begin position="130"/>
        <end position="150"/>
    </location>
</feature>
<feature type="transmembrane region" description="Helical" evidence="6">
    <location>
        <begin position="12"/>
        <end position="35"/>
    </location>
</feature>
<keyword evidence="5 6" id="KW-0472">Membrane</keyword>
<dbReference type="NCBIfam" id="TIGR03954">
    <property type="entry name" value="integ_memb_HG"/>
    <property type="match status" value="1"/>
</dbReference>
<dbReference type="InterPro" id="IPR023845">
    <property type="entry name" value="DUF3817_TM"/>
</dbReference>
<feature type="domain" description="DUF3817" evidence="7">
    <location>
        <begin position="9"/>
        <end position="96"/>
    </location>
</feature>
<dbReference type="EMBL" id="PDJG01000001">
    <property type="protein sequence ID" value="PFG32690.1"/>
    <property type="molecule type" value="Genomic_DNA"/>
</dbReference>
<feature type="transmembrane region" description="Helical" evidence="6">
    <location>
        <begin position="71"/>
        <end position="90"/>
    </location>
</feature>
<evidence type="ECO:0000256" key="6">
    <source>
        <dbReference type="SAM" id="Phobius"/>
    </source>
</evidence>